<gene>
    <name evidence="7" type="ORF">H696_06102</name>
</gene>
<dbReference type="InterPro" id="IPR006939">
    <property type="entry name" value="SNF5"/>
</dbReference>
<dbReference type="STRING" id="691883.A0A058Z0Q0"/>
<dbReference type="RefSeq" id="XP_009498139.1">
    <property type="nucleotide sequence ID" value="XM_009499864.1"/>
</dbReference>
<accession>A0A058Z0Q0</accession>
<dbReference type="PANTHER" id="PTHR10019">
    <property type="entry name" value="SNF5"/>
    <property type="match status" value="1"/>
</dbReference>
<reference evidence="7" key="1">
    <citation type="submission" date="2013-04" db="EMBL/GenBank/DDBJ databases">
        <title>The Genome Sequence of Fonticula alba ATCC 38817.</title>
        <authorList>
            <consortium name="The Broad Institute Genomics Platform"/>
            <person name="Russ C."/>
            <person name="Cuomo C."/>
            <person name="Burger G."/>
            <person name="Gray M.W."/>
            <person name="Holland P.W.H."/>
            <person name="King N."/>
            <person name="Lang F.B.F."/>
            <person name="Roger A.J."/>
            <person name="Ruiz-Trillo I."/>
            <person name="Brown M."/>
            <person name="Walker B."/>
            <person name="Young S."/>
            <person name="Zeng Q."/>
            <person name="Gargeya S."/>
            <person name="Fitzgerald M."/>
            <person name="Haas B."/>
            <person name="Abouelleil A."/>
            <person name="Allen A.W."/>
            <person name="Alvarado L."/>
            <person name="Arachchi H.M."/>
            <person name="Berlin A.M."/>
            <person name="Chapman S.B."/>
            <person name="Gainer-Dewar J."/>
            <person name="Goldberg J."/>
            <person name="Griggs A."/>
            <person name="Gujja S."/>
            <person name="Hansen M."/>
            <person name="Howarth C."/>
            <person name="Imamovic A."/>
            <person name="Ireland A."/>
            <person name="Larimer J."/>
            <person name="McCowan C."/>
            <person name="Murphy C."/>
            <person name="Pearson M."/>
            <person name="Poon T.W."/>
            <person name="Priest M."/>
            <person name="Roberts A."/>
            <person name="Saif S."/>
            <person name="Shea T."/>
            <person name="Sisk P."/>
            <person name="Sykes S."/>
            <person name="Wortman J."/>
            <person name="Nusbaum C."/>
            <person name="Birren B."/>
        </authorList>
    </citation>
    <scope>NUCLEOTIDE SEQUENCE [LARGE SCALE GENOMIC DNA]</scope>
    <source>
        <strain evidence="7">ATCC 38817</strain>
    </source>
</reference>
<keyword evidence="3" id="KW-0805">Transcription regulation</keyword>
<feature type="region of interest" description="Disordered" evidence="6">
    <location>
        <begin position="520"/>
        <end position="541"/>
    </location>
</feature>
<dbReference type="OrthoDB" id="10258327at2759"/>
<proteinExistence type="inferred from homology"/>
<evidence type="ECO:0000256" key="3">
    <source>
        <dbReference type="ARBA" id="ARBA00023015"/>
    </source>
</evidence>
<keyword evidence="8" id="KW-1185">Reference proteome</keyword>
<comment type="similarity">
    <text evidence="2">Belongs to the SNF5 family.</text>
</comment>
<evidence type="ECO:0000256" key="4">
    <source>
        <dbReference type="ARBA" id="ARBA00023163"/>
    </source>
</evidence>
<dbReference type="GO" id="GO:0000228">
    <property type="term" value="C:nuclear chromosome"/>
    <property type="evidence" value="ECO:0007669"/>
    <property type="project" value="InterPro"/>
</dbReference>
<evidence type="ECO:0000256" key="2">
    <source>
        <dbReference type="ARBA" id="ARBA00010239"/>
    </source>
</evidence>
<evidence type="ECO:0000256" key="1">
    <source>
        <dbReference type="ARBA" id="ARBA00004123"/>
    </source>
</evidence>
<dbReference type="EMBL" id="KB932218">
    <property type="protein sequence ID" value="KCV67463.1"/>
    <property type="molecule type" value="Genomic_DNA"/>
</dbReference>
<dbReference type="AlphaFoldDB" id="A0A058Z0Q0"/>
<dbReference type="GO" id="GO:0006338">
    <property type="term" value="P:chromatin remodeling"/>
    <property type="evidence" value="ECO:0007669"/>
    <property type="project" value="InterPro"/>
</dbReference>
<dbReference type="Proteomes" id="UP000030693">
    <property type="component" value="Unassembled WGS sequence"/>
</dbReference>
<evidence type="ECO:0000313" key="8">
    <source>
        <dbReference type="Proteomes" id="UP000030693"/>
    </source>
</evidence>
<comment type="subcellular location">
    <subcellularLocation>
        <location evidence="1">Nucleus</location>
    </subcellularLocation>
</comment>
<keyword evidence="4" id="KW-0804">Transcription</keyword>
<keyword evidence="5" id="KW-0539">Nucleus</keyword>
<feature type="region of interest" description="Disordered" evidence="6">
    <location>
        <begin position="466"/>
        <end position="497"/>
    </location>
</feature>
<name>A0A058Z0Q0_FONAL</name>
<evidence type="ECO:0000256" key="5">
    <source>
        <dbReference type="ARBA" id="ARBA00023242"/>
    </source>
</evidence>
<protein>
    <submittedName>
        <fullName evidence="7">Uncharacterized protein</fullName>
    </submittedName>
</protein>
<organism evidence="7">
    <name type="scientific">Fonticula alba</name>
    <name type="common">Slime mold</name>
    <dbReference type="NCBI Taxonomy" id="691883"/>
    <lineage>
        <taxon>Eukaryota</taxon>
        <taxon>Rotosphaerida</taxon>
        <taxon>Fonticulaceae</taxon>
        <taxon>Fonticula</taxon>
    </lineage>
</organism>
<dbReference type="eggNOG" id="KOG1649">
    <property type="taxonomic scope" value="Eukaryota"/>
</dbReference>
<dbReference type="Pfam" id="PF04855">
    <property type="entry name" value="SNF5"/>
    <property type="match status" value="2"/>
</dbReference>
<sequence length="541" mass="58386">MPGHQSVLHPDLGLEVTTHIVPHSPEERALLAQFVDGLAPAEALDALGVAPVLSCPDAPVLGTLAPEHATGGVNAVAKLAASVSSNTIIGSSVALMTGATPESSAQPPPSTGGGLSSRRAASRRAYREDPSDDDDEMHLAGDAGDRPGSANLYAAYQAGGRKRRVLARHFLAGALWERSARAAGTPAPGEATVPLRLDIDYEHFRLRDSILWNLEETVIEPREFAAQLLEDLCLQPQHQAYLQVLVTEALALQIDAYRQFVTYLRSDPVRQYLENYFQKNPEGVLINLDMIVGSIALKDRFVWDPVGFYCQATGLRCAPLEAHQDPSSTAYISPVTFAQQMCADLGLGGEFVNEIAFHIYEQVFRFFRIKLGYGINTSHLAESGLPSDVSLLLSSFASVRTENEASSGEWAPSVEILSEKDIERLREDRDRSARRRRRDAPAQSGFSVATFSAKTLAAAQMAAQAAARRAPRPAPVRRVSDNRAAKAALASQAEQERSRQLGAAMNMYAGWATAAVAKPPAPVAPRAPASARHFAPAQDRQ</sequence>
<evidence type="ECO:0000256" key="6">
    <source>
        <dbReference type="SAM" id="MobiDB-lite"/>
    </source>
</evidence>
<dbReference type="GeneID" id="20530827"/>
<evidence type="ECO:0000313" key="7">
    <source>
        <dbReference type="EMBL" id="KCV67463.1"/>
    </source>
</evidence>
<feature type="region of interest" description="Disordered" evidence="6">
    <location>
        <begin position="98"/>
        <end position="144"/>
    </location>
</feature>